<dbReference type="Pfam" id="PF04608">
    <property type="entry name" value="PgpA"/>
    <property type="match status" value="1"/>
</dbReference>
<keyword evidence="3" id="KW-1133">Transmembrane helix</keyword>
<dbReference type="EC" id="3.1.3.27" evidence="1"/>
<comment type="cofactor">
    <cofactor evidence="1">
        <name>Mg(2+)</name>
        <dbReference type="ChEBI" id="CHEBI:18420"/>
    </cofactor>
</comment>
<dbReference type="AlphaFoldDB" id="A0A2V1H7S9"/>
<dbReference type="InterPro" id="IPR026037">
    <property type="entry name" value="PgpA"/>
</dbReference>
<name>A0A2V1H7S9_9GAMM</name>
<feature type="domain" description="YutG/PgpA" evidence="4">
    <location>
        <begin position="35"/>
        <end position="172"/>
    </location>
</feature>
<dbReference type="GO" id="GO:0005886">
    <property type="term" value="C:plasma membrane"/>
    <property type="evidence" value="ECO:0007669"/>
    <property type="project" value="UniProtKB-SubCell"/>
</dbReference>
<feature type="transmembrane region" description="Helical" evidence="3">
    <location>
        <begin position="154"/>
        <end position="175"/>
    </location>
</feature>
<organism evidence="5 6">
    <name type="scientific">Pelagibaculum spongiae</name>
    <dbReference type="NCBI Taxonomy" id="2080658"/>
    <lineage>
        <taxon>Bacteria</taxon>
        <taxon>Pseudomonadati</taxon>
        <taxon>Pseudomonadota</taxon>
        <taxon>Gammaproteobacteria</taxon>
        <taxon>Oceanospirillales</taxon>
        <taxon>Pelagibaculum</taxon>
    </lineage>
</organism>
<dbReference type="PANTHER" id="PTHR36305:SF1">
    <property type="entry name" value="PHOSPHATIDYLGLYCEROPHOSPHATASE A"/>
    <property type="match status" value="1"/>
</dbReference>
<proteinExistence type="predicted"/>
<feature type="region of interest" description="Disordered" evidence="2">
    <location>
        <begin position="1"/>
        <end position="26"/>
    </location>
</feature>
<evidence type="ECO:0000256" key="1">
    <source>
        <dbReference type="PIRNR" id="PIRNR006162"/>
    </source>
</evidence>
<dbReference type="InterPro" id="IPR007686">
    <property type="entry name" value="YutG/PgpA"/>
</dbReference>
<comment type="catalytic activity">
    <reaction evidence="1">
        <text>a 1,2-diacyl-sn-glycero-3-phospho-(1'-sn-glycero-3'-phosphate) + H2O = a 1,2-diacyl-sn-glycero-3-phospho-(1'-sn-glycerol) + phosphate</text>
        <dbReference type="Rhea" id="RHEA:33751"/>
        <dbReference type="ChEBI" id="CHEBI:15377"/>
        <dbReference type="ChEBI" id="CHEBI:43474"/>
        <dbReference type="ChEBI" id="CHEBI:60110"/>
        <dbReference type="ChEBI" id="CHEBI:64716"/>
        <dbReference type="EC" id="3.1.3.27"/>
    </reaction>
</comment>
<dbReference type="GO" id="GO:0008962">
    <property type="term" value="F:phosphatidylglycerophosphatase activity"/>
    <property type="evidence" value="ECO:0007669"/>
    <property type="project" value="UniProtKB-EC"/>
</dbReference>
<evidence type="ECO:0000313" key="6">
    <source>
        <dbReference type="Proteomes" id="UP000244906"/>
    </source>
</evidence>
<feature type="transmembrane region" description="Helical" evidence="3">
    <location>
        <begin position="106"/>
        <end position="133"/>
    </location>
</feature>
<evidence type="ECO:0000256" key="3">
    <source>
        <dbReference type="SAM" id="Phobius"/>
    </source>
</evidence>
<keyword evidence="1" id="KW-0442">Lipid degradation</keyword>
<comment type="function">
    <text evidence="1">Lipid phosphatase which dephosphorylates phosphatidylglycerophosphate (PGP) to phosphatidylglycerol (PG).</text>
</comment>
<dbReference type="UniPathway" id="UPA00084">
    <property type="reaction ID" value="UER00504"/>
</dbReference>
<protein>
    <recommendedName>
        <fullName evidence="1">Phosphatidylglycerophosphatase A</fullName>
        <ecNumber evidence="1">3.1.3.27</ecNumber>
    </recommendedName>
    <alternativeName>
        <fullName evidence="1">Phosphatidylglycerolphosphate phosphatase A</fullName>
    </alternativeName>
</protein>
<keyword evidence="6" id="KW-1185">Reference proteome</keyword>
<keyword evidence="1 3" id="KW-0812">Transmembrane</keyword>
<keyword evidence="1" id="KW-1208">Phospholipid metabolism</keyword>
<keyword evidence="1" id="KW-0595">Phospholipid degradation</keyword>
<dbReference type="RefSeq" id="WP_116686137.1">
    <property type="nucleotide sequence ID" value="NZ_CAWNYD010000001.1"/>
</dbReference>
<evidence type="ECO:0000313" key="5">
    <source>
        <dbReference type="EMBL" id="PVZ72552.1"/>
    </source>
</evidence>
<reference evidence="5 6" key="1">
    <citation type="submission" date="2018-04" db="EMBL/GenBank/DDBJ databases">
        <title>Thalassorhabdus spongiae gen. nov., sp. nov., isolated from a marine sponge in South-West Iceland.</title>
        <authorList>
            <person name="Knobloch S."/>
            <person name="Daussin A."/>
            <person name="Johannsson R."/>
            <person name="Marteinsson V.T."/>
        </authorList>
    </citation>
    <scope>NUCLEOTIDE SEQUENCE [LARGE SCALE GENOMIC DNA]</scope>
    <source>
        <strain evidence="5 6">Hp12</strain>
    </source>
</reference>
<evidence type="ECO:0000259" key="4">
    <source>
        <dbReference type="Pfam" id="PF04608"/>
    </source>
</evidence>
<gene>
    <name evidence="5" type="ORF">DC094_00250</name>
</gene>
<keyword evidence="1" id="KW-0460">Magnesium</keyword>
<evidence type="ECO:0000256" key="2">
    <source>
        <dbReference type="SAM" id="MobiDB-lite"/>
    </source>
</evidence>
<comment type="subcellular location">
    <subcellularLocation>
        <location evidence="1">Cell inner membrane</location>
        <topology evidence="1">Multi-pass membrane protein</topology>
    </subcellularLocation>
</comment>
<feature type="transmembrane region" description="Helical" evidence="3">
    <location>
        <begin position="34"/>
        <end position="61"/>
    </location>
</feature>
<keyword evidence="1" id="KW-0443">Lipid metabolism</keyword>
<keyword evidence="1" id="KW-1003">Cell membrane</keyword>
<feature type="transmembrane region" description="Helical" evidence="3">
    <location>
        <begin position="68"/>
        <end position="86"/>
    </location>
</feature>
<dbReference type="PANTHER" id="PTHR36305">
    <property type="entry name" value="PHOSPHATIDYLGLYCEROPHOSPHATASE A"/>
    <property type="match status" value="1"/>
</dbReference>
<dbReference type="GO" id="GO:0006655">
    <property type="term" value="P:phosphatidylglycerol biosynthetic process"/>
    <property type="evidence" value="ECO:0007669"/>
    <property type="project" value="UniProtKB-UniPathway"/>
</dbReference>
<dbReference type="EMBL" id="QDDL01000001">
    <property type="protein sequence ID" value="PVZ72552.1"/>
    <property type="molecule type" value="Genomic_DNA"/>
</dbReference>
<dbReference type="GO" id="GO:0046872">
    <property type="term" value="F:metal ion binding"/>
    <property type="evidence" value="ECO:0007669"/>
    <property type="project" value="UniProtKB-KW"/>
</dbReference>
<dbReference type="PIRSF" id="PIRSF006162">
    <property type="entry name" value="PgpA"/>
    <property type="match status" value="1"/>
</dbReference>
<dbReference type="InterPro" id="IPR036681">
    <property type="entry name" value="PgpA-like_sf"/>
</dbReference>
<dbReference type="Proteomes" id="UP000244906">
    <property type="component" value="Unassembled WGS sequence"/>
</dbReference>
<keyword evidence="1" id="KW-0479">Metal-binding</keyword>
<dbReference type="SUPFAM" id="SSF101307">
    <property type="entry name" value="YutG-like"/>
    <property type="match status" value="1"/>
</dbReference>
<keyword evidence="1" id="KW-0378">Hydrolase</keyword>
<accession>A0A2V1H7S9</accession>
<keyword evidence="1" id="KW-0997">Cell inner membrane</keyword>
<dbReference type="OrthoDB" id="9804091at2"/>
<sequence>MSQPTKPETTSNDKPNKKTNKQTPDSIWKNPVHFLAFGFGSGAAPVAPGTFGTLAAVPLFLLMSPLSLWAYAVITLLICLVGVWICGKTSSDIGVHDHGGIVWDEFAGYLITMFALPFSWQSIVGGFIVFRIFDIFKPWPIKWLDQKVHGGLGIMLDDILAGVFSCLVMHLLFWLI</sequence>
<keyword evidence="1 3" id="KW-0472">Membrane</keyword>
<dbReference type="GO" id="GO:0009395">
    <property type="term" value="P:phospholipid catabolic process"/>
    <property type="evidence" value="ECO:0007669"/>
    <property type="project" value="UniProtKB-KW"/>
</dbReference>
<dbReference type="CDD" id="cd06971">
    <property type="entry name" value="PgpA"/>
    <property type="match status" value="1"/>
</dbReference>
<comment type="caution">
    <text evidence="5">The sequence shown here is derived from an EMBL/GenBank/DDBJ whole genome shotgun (WGS) entry which is preliminary data.</text>
</comment>
<feature type="compositionally biased region" description="Polar residues" evidence="2">
    <location>
        <begin position="1"/>
        <end position="13"/>
    </location>
</feature>
<comment type="pathway">
    <text evidence="1">Phospholipid metabolism; phosphatidylglycerol biosynthesis; phosphatidylglycerol from CDP-diacylglycerol: step 2/2.</text>
</comment>